<dbReference type="InterPro" id="IPR050663">
    <property type="entry name" value="Ankyrin-SOCS_Box"/>
</dbReference>
<dbReference type="GO" id="GO:0045944">
    <property type="term" value="P:positive regulation of transcription by RNA polymerase II"/>
    <property type="evidence" value="ECO:0007669"/>
    <property type="project" value="TreeGrafter"/>
</dbReference>
<dbReference type="PANTHER" id="PTHR24193:SF121">
    <property type="entry name" value="ADA2A-CONTAINING COMPLEX COMPONENT 3, ISOFORM D"/>
    <property type="match status" value="1"/>
</dbReference>
<dbReference type="PROSITE" id="PS50297">
    <property type="entry name" value="ANK_REP_REGION"/>
    <property type="match status" value="1"/>
</dbReference>
<name>F7XWK4_MIDMI</name>
<dbReference type="OrthoDB" id="7164012at2"/>
<proteinExistence type="predicted"/>
<dbReference type="RefSeq" id="WP_013951256.1">
    <property type="nucleotide sequence ID" value="NC_015722.1"/>
</dbReference>
<evidence type="ECO:0000256" key="3">
    <source>
        <dbReference type="PROSITE-ProRule" id="PRU00023"/>
    </source>
</evidence>
<dbReference type="EMBL" id="CP002130">
    <property type="protein sequence ID" value="AEI89053.1"/>
    <property type="molecule type" value="Genomic_DNA"/>
</dbReference>
<organism evidence="4 5">
    <name type="scientific">Midichloria mitochondrii (strain IricVA)</name>
    <dbReference type="NCBI Taxonomy" id="696127"/>
    <lineage>
        <taxon>Bacteria</taxon>
        <taxon>Pseudomonadati</taxon>
        <taxon>Pseudomonadota</taxon>
        <taxon>Alphaproteobacteria</taxon>
        <taxon>Rickettsiales</taxon>
        <taxon>Candidatus Midichloriaceae</taxon>
        <taxon>Candidatus Midichloria</taxon>
    </lineage>
</organism>
<dbReference type="PROSITE" id="PS50088">
    <property type="entry name" value="ANK_REPEAT"/>
    <property type="match status" value="1"/>
</dbReference>
<dbReference type="HOGENOM" id="CLU_1765935_0_0_5"/>
<reference evidence="4 5" key="1">
    <citation type="journal article" date="2011" name="Mol. Biol. Evol.">
        <title>Phylogenomic evidence for the presence of a flagellum and cbb3 oxidase in the free-living mitochondrial ancestor.</title>
        <authorList>
            <person name="Sassera D."/>
            <person name="Lo N."/>
            <person name="Epis S."/>
            <person name="D'Auria G."/>
            <person name="Montagna M."/>
            <person name="Comandatore F."/>
            <person name="Horner D."/>
            <person name="Pereto J."/>
            <person name="Luciano A.M."/>
            <person name="Franciosi F."/>
            <person name="Ferri E."/>
            <person name="Crotti E."/>
            <person name="Bazzocchi C."/>
            <person name="Daffonchio D."/>
            <person name="Sacchi L."/>
            <person name="Moya A."/>
            <person name="Latorre A."/>
            <person name="Bandi C."/>
        </authorList>
    </citation>
    <scope>NUCLEOTIDE SEQUENCE [LARGE SCALE GENOMIC DNA]</scope>
    <source>
        <strain evidence="4 5">IricVA</strain>
    </source>
</reference>
<dbReference type="Pfam" id="PF12796">
    <property type="entry name" value="Ank_2"/>
    <property type="match status" value="1"/>
</dbReference>
<accession>F7XWK4</accession>
<evidence type="ECO:0000313" key="5">
    <source>
        <dbReference type="Proteomes" id="UP000006639"/>
    </source>
</evidence>
<keyword evidence="5" id="KW-1185">Reference proteome</keyword>
<feature type="repeat" description="ANK" evidence="3">
    <location>
        <begin position="39"/>
        <end position="71"/>
    </location>
</feature>
<evidence type="ECO:0000256" key="1">
    <source>
        <dbReference type="ARBA" id="ARBA00022737"/>
    </source>
</evidence>
<keyword evidence="1" id="KW-0677">Repeat</keyword>
<evidence type="ECO:0000256" key="2">
    <source>
        <dbReference type="ARBA" id="ARBA00023043"/>
    </source>
</evidence>
<keyword evidence="2 3" id="KW-0040">ANK repeat</keyword>
<dbReference type="SMART" id="SM00248">
    <property type="entry name" value="ANK"/>
    <property type="match status" value="2"/>
</dbReference>
<dbReference type="InterPro" id="IPR036770">
    <property type="entry name" value="Ankyrin_rpt-contain_sf"/>
</dbReference>
<gene>
    <name evidence="4" type="ordered locus">midi_00763</name>
</gene>
<protein>
    <submittedName>
        <fullName evidence="4">Uncharacterized protein</fullName>
    </submittedName>
</protein>
<dbReference type="Gene3D" id="1.25.40.20">
    <property type="entry name" value="Ankyrin repeat-containing domain"/>
    <property type="match status" value="1"/>
</dbReference>
<dbReference type="PRINTS" id="PR01415">
    <property type="entry name" value="ANKYRIN"/>
</dbReference>
<dbReference type="PANTHER" id="PTHR24193">
    <property type="entry name" value="ANKYRIN REPEAT PROTEIN"/>
    <property type="match status" value="1"/>
</dbReference>
<dbReference type="KEGG" id="mmn:midi_00763"/>
<evidence type="ECO:0000313" key="4">
    <source>
        <dbReference type="EMBL" id="AEI89053.1"/>
    </source>
</evidence>
<dbReference type="AlphaFoldDB" id="F7XWK4"/>
<dbReference type="Proteomes" id="UP000006639">
    <property type="component" value="Chromosome"/>
</dbReference>
<dbReference type="SUPFAM" id="SSF48403">
    <property type="entry name" value="Ankyrin repeat"/>
    <property type="match status" value="1"/>
</dbReference>
<dbReference type="STRING" id="696127.midi_00763"/>
<sequence length="147" mass="16399">MQDKYNGTAMHYAAPHGNVKIMKYLKDKAGFPLSLKDKWGPTALHVAALNNKVEALKYLIKQGADYNADSFIGFNIYRLAEQIGAENITDYLETKKDIKQSISVSTLQYITAKLYGSMYSSLCTPSKEENELISAVSSDLLDQHLTL</sequence>
<dbReference type="GO" id="GO:0000976">
    <property type="term" value="F:transcription cis-regulatory region binding"/>
    <property type="evidence" value="ECO:0007669"/>
    <property type="project" value="TreeGrafter"/>
</dbReference>
<dbReference type="InterPro" id="IPR002110">
    <property type="entry name" value="Ankyrin_rpt"/>
</dbReference>